<reference evidence="8 9" key="1">
    <citation type="submission" date="2024-12" db="EMBL/GenBank/DDBJ databases">
        <authorList>
            <person name="Lee Y."/>
        </authorList>
    </citation>
    <scope>NUCLEOTIDE SEQUENCE [LARGE SCALE GENOMIC DNA]</scope>
    <source>
        <strain evidence="8 9">03SUJ4</strain>
    </source>
</reference>
<name>A0ABW9KM25_9BACT</name>
<keyword evidence="6" id="KW-0472">Membrane</keyword>
<sequence>MKETSNLPEIPLKSGKSEAGAALYRFAGYELDCDRWQLRFGSDPVTLHRRSFDLLLCLVRAHPRVVSRDDLMDAVWPGQFVDENNLAQQVSTLRKAMTRHPEATRLVETVPGRGYRLACDVEAVDSASPGLVLSSEQSITRITVEEETEEIDDSSAPAAEALPGETGALTPASFPVNVPPPRRRGALWTAAAIAFAAVLALAGWIGWRWWQHRTSGPPIQVVLTPMEGSTGDITLDHALSAALRFDLAQSPFVTLLPQSQVADTLRRMRRPDGEALSSATAREVCERSSSQAVIHAVLAHTGQQFLLTAEAVSCVNGGTLASTSQEAGRAEDLPLALGRLTDHLRRQLGEARWSVARFTTPAYTYETVSLEALKANYEAMILGNSGKVAEALEASRRAVTIDPDFAMAYFNLCIAQSNLDDPESARASITRAYELRKNVDPQSQRIITARYEGTATGDLYAALRNGRLWVEEFPRNAYPWDALSETLAKLGDYAGAVAAEQKAAALRPDAGMIWASLAQAQIHTGDLAGARLSAERGLAGSPELEPVRMTLARVALHAHDDALAREQLAWMATHPGRFGMPTLEAELARLGGRFREAQRLTALAAVAYQEQGSEGGAAYARKVNAMELIASGDRADGERLFRAERLDPEQPADLMSLALLGDVSQSRRLLDAELHKRERDTQWHLLYAPMIVAMGELATGQPQKALDALNAEGVLDHVDAQIAYLRGSAYLALHDPANAAVHFGKAVEHPGFDSSYAYPLSWLGLARADAALGKNAEARRAYVACLDLRHNADENDPVSAAARQELQNLS</sequence>
<dbReference type="InterPro" id="IPR052346">
    <property type="entry name" value="O-mannosyl-transferase_TMTC"/>
</dbReference>
<dbReference type="Pfam" id="PF00486">
    <property type="entry name" value="Trans_reg_C"/>
    <property type="match status" value="1"/>
</dbReference>
<evidence type="ECO:0000256" key="6">
    <source>
        <dbReference type="SAM" id="Phobius"/>
    </source>
</evidence>
<keyword evidence="6" id="KW-0812">Transmembrane</keyword>
<comment type="caution">
    <text evidence="8">The sequence shown here is derived from an EMBL/GenBank/DDBJ whole genome shotgun (WGS) entry which is preliminary data.</text>
</comment>
<dbReference type="InterPro" id="IPR036388">
    <property type="entry name" value="WH-like_DNA-bd_sf"/>
</dbReference>
<feature type="transmembrane region" description="Helical" evidence="6">
    <location>
        <begin position="187"/>
        <end position="210"/>
    </location>
</feature>
<dbReference type="InterPro" id="IPR019734">
    <property type="entry name" value="TPR_rpt"/>
</dbReference>
<dbReference type="PANTHER" id="PTHR44227">
    <property type="match status" value="1"/>
</dbReference>
<dbReference type="SMART" id="SM00862">
    <property type="entry name" value="Trans_reg_C"/>
    <property type="match status" value="1"/>
</dbReference>
<dbReference type="Gene3D" id="1.25.40.10">
    <property type="entry name" value="Tetratricopeptide repeat domain"/>
    <property type="match status" value="3"/>
</dbReference>
<dbReference type="InterPro" id="IPR001867">
    <property type="entry name" value="OmpR/PhoB-type_DNA-bd"/>
</dbReference>
<keyword evidence="9" id="KW-1185">Reference proteome</keyword>
<evidence type="ECO:0000313" key="9">
    <source>
        <dbReference type="Proteomes" id="UP001634747"/>
    </source>
</evidence>
<dbReference type="EMBL" id="JBJYXY010000001">
    <property type="protein sequence ID" value="MFN2975956.1"/>
    <property type="molecule type" value="Genomic_DNA"/>
</dbReference>
<proteinExistence type="predicted"/>
<evidence type="ECO:0000256" key="3">
    <source>
        <dbReference type="ARBA" id="ARBA00023125"/>
    </source>
</evidence>
<dbReference type="Proteomes" id="UP001634747">
    <property type="component" value="Unassembled WGS sequence"/>
</dbReference>
<evidence type="ECO:0000256" key="5">
    <source>
        <dbReference type="SAM" id="MobiDB-lite"/>
    </source>
</evidence>
<keyword evidence="6" id="KW-1133">Transmembrane helix</keyword>
<keyword evidence="2" id="KW-0802">TPR repeat</keyword>
<dbReference type="PANTHER" id="PTHR44227:SF3">
    <property type="entry name" value="PROTEIN O-MANNOSYL-TRANSFERASE TMTC4"/>
    <property type="match status" value="1"/>
</dbReference>
<accession>A0ABW9KM25</accession>
<keyword evidence="3 4" id="KW-0238">DNA-binding</keyword>
<dbReference type="InterPro" id="IPR016032">
    <property type="entry name" value="Sig_transdc_resp-reg_C-effctor"/>
</dbReference>
<evidence type="ECO:0000256" key="2">
    <source>
        <dbReference type="ARBA" id="ARBA00022803"/>
    </source>
</evidence>
<dbReference type="SMART" id="SM00028">
    <property type="entry name" value="TPR"/>
    <property type="match status" value="6"/>
</dbReference>
<dbReference type="InterPro" id="IPR011990">
    <property type="entry name" value="TPR-like_helical_dom_sf"/>
</dbReference>
<dbReference type="CDD" id="cd00383">
    <property type="entry name" value="trans_reg_C"/>
    <property type="match status" value="1"/>
</dbReference>
<organism evidence="8 9">
    <name type="scientific">Terriglobus aquaticus</name>
    <dbReference type="NCBI Taxonomy" id="940139"/>
    <lineage>
        <taxon>Bacteria</taxon>
        <taxon>Pseudomonadati</taxon>
        <taxon>Acidobacteriota</taxon>
        <taxon>Terriglobia</taxon>
        <taxon>Terriglobales</taxon>
        <taxon>Acidobacteriaceae</taxon>
        <taxon>Terriglobus</taxon>
    </lineage>
</organism>
<evidence type="ECO:0000256" key="1">
    <source>
        <dbReference type="ARBA" id="ARBA00022737"/>
    </source>
</evidence>
<evidence type="ECO:0000313" key="8">
    <source>
        <dbReference type="EMBL" id="MFN2975956.1"/>
    </source>
</evidence>
<evidence type="ECO:0000256" key="4">
    <source>
        <dbReference type="PROSITE-ProRule" id="PRU01091"/>
    </source>
</evidence>
<dbReference type="RefSeq" id="WP_263412538.1">
    <property type="nucleotide sequence ID" value="NZ_BAABBH010000001.1"/>
</dbReference>
<dbReference type="SUPFAM" id="SSF46894">
    <property type="entry name" value="C-terminal effector domain of the bipartite response regulators"/>
    <property type="match status" value="1"/>
</dbReference>
<protein>
    <submittedName>
        <fullName evidence="8">Winged helix-turn-helix domain-containing protein</fullName>
    </submittedName>
</protein>
<feature type="domain" description="OmpR/PhoB-type" evidence="7">
    <location>
        <begin position="21"/>
        <end position="119"/>
    </location>
</feature>
<feature type="DNA-binding region" description="OmpR/PhoB-type" evidence="4">
    <location>
        <begin position="21"/>
        <end position="119"/>
    </location>
</feature>
<gene>
    <name evidence="8" type="ORF">ACK2TP_09295</name>
</gene>
<dbReference type="PROSITE" id="PS51755">
    <property type="entry name" value="OMPR_PHOB"/>
    <property type="match status" value="1"/>
</dbReference>
<evidence type="ECO:0000259" key="7">
    <source>
        <dbReference type="PROSITE" id="PS51755"/>
    </source>
</evidence>
<feature type="region of interest" description="Disordered" evidence="5">
    <location>
        <begin position="146"/>
        <end position="176"/>
    </location>
</feature>
<dbReference type="SUPFAM" id="SSF48452">
    <property type="entry name" value="TPR-like"/>
    <property type="match status" value="2"/>
</dbReference>
<dbReference type="Gene3D" id="1.10.10.10">
    <property type="entry name" value="Winged helix-like DNA-binding domain superfamily/Winged helix DNA-binding domain"/>
    <property type="match status" value="1"/>
</dbReference>
<keyword evidence="1" id="KW-0677">Repeat</keyword>